<protein>
    <recommendedName>
        <fullName evidence="12">Acyl-CoA dehydrogenase</fullName>
    </recommendedName>
</protein>
<dbReference type="InterPro" id="IPR036250">
    <property type="entry name" value="AcylCo_DH-like_C"/>
</dbReference>
<keyword evidence="4 6" id="KW-0274">FAD</keyword>
<sequence>MAREHLKPFGSLDPFAEPAWYNALDSPYYNDSHRAFRKFVRDYLETNVLPYSEQWEKDGFVPLEARVKYARSGLAFAELPKEYRRGIPLPGGIPEEQWDIFHELILHDETSRVHGGAMGGLAGTSVIGLPPIIKYGTQEQKDKYLPGGSDLASLRTTAKKSPDGKYYIVNGHKKWISGALSATHMTTAVRTGGPGKGGVSILVIPTNSKGFSARKIENSGVNAAETAWVDLEDVQVPVENLVGPENEGFRILMHNFNSERFMMAIHMNRKARVCLEVALDYSHSRITFGKPLISHQIIRHKFVTMARYIESHWAWLEQIAYHIKLNGWESDIASRIALTKIHAGRILELANREAQQVLGGAGYQRGGVGGLVELISRDLRMQVVGGGSEEILSDLALRQELTAARKRGSMFYIFATYPAPTPTQYPGGWSNHPTIESNHPMSPPLAPHPLSHSHNLARLIGPTLLTISLAEALNPHIWATSTASAIFLNGAVVFTASLATAQTHNFWRRTPQTQTPRWAILVTLAGWGGVVVGLTRMLAPERVLEGVRRVGARQVKVAAGVVAVFGAILSVCGYCF</sequence>
<feature type="transmembrane region" description="Helical" evidence="7">
    <location>
        <begin position="518"/>
        <end position="537"/>
    </location>
</feature>
<dbReference type="InterPro" id="IPR009075">
    <property type="entry name" value="AcylCo_DH/oxidase_C"/>
</dbReference>
<dbReference type="GeneID" id="34583989"/>
<feature type="domain" description="Acyl-CoA oxidase/dehydrogenase middle" evidence="9">
    <location>
        <begin position="147"/>
        <end position="234"/>
    </location>
</feature>
<evidence type="ECO:0000256" key="6">
    <source>
        <dbReference type="RuleBase" id="RU362125"/>
    </source>
</evidence>
<gene>
    <name evidence="10" type="ORF">AYO20_00563</name>
</gene>
<organism evidence="10 11">
    <name type="scientific">Fonsecaea nubica</name>
    <dbReference type="NCBI Taxonomy" id="856822"/>
    <lineage>
        <taxon>Eukaryota</taxon>
        <taxon>Fungi</taxon>
        <taxon>Dikarya</taxon>
        <taxon>Ascomycota</taxon>
        <taxon>Pezizomycotina</taxon>
        <taxon>Eurotiomycetes</taxon>
        <taxon>Chaetothyriomycetidae</taxon>
        <taxon>Chaetothyriales</taxon>
        <taxon>Herpotrichiellaceae</taxon>
        <taxon>Fonsecaea</taxon>
    </lineage>
</organism>
<evidence type="ECO:0000256" key="5">
    <source>
        <dbReference type="ARBA" id="ARBA00023002"/>
    </source>
</evidence>
<dbReference type="GO" id="GO:0033539">
    <property type="term" value="P:fatty acid beta-oxidation using acyl-CoA dehydrogenase"/>
    <property type="evidence" value="ECO:0007669"/>
    <property type="project" value="TreeGrafter"/>
</dbReference>
<dbReference type="PANTHER" id="PTHR48083">
    <property type="entry name" value="MEDIUM-CHAIN SPECIFIC ACYL-COA DEHYDROGENASE, MITOCHONDRIAL-RELATED"/>
    <property type="match status" value="1"/>
</dbReference>
<dbReference type="OrthoDB" id="10254877at2759"/>
<dbReference type="GO" id="GO:0050660">
    <property type="term" value="F:flavin adenine dinucleotide binding"/>
    <property type="evidence" value="ECO:0007669"/>
    <property type="project" value="InterPro"/>
</dbReference>
<dbReference type="InterPro" id="IPR009100">
    <property type="entry name" value="AcylCoA_DH/oxidase_NM_dom_sf"/>
</dbReference>
<dbReference type="GO" id="GO:0005737">
    <property type="term" value="C:cytoplasm"/>
    <property type="evidence" value="ECO:0007669"/>
    <property type="project" value="TreeGrafter"/>
</dbReference>
<feature type="transmembrane region" description="Helical" evidence="7">
    <location>
        <begin position="557"/>
        <end position="575"/>
    </location>
</feature>
<keyword evidence="5 6" id="KW-0560">Oxidoreductase</keyword>
<feature type="domain" description="Acyl-CoA dehydrogenase/oxidase C-terminal" evidence="8">
    <location>
        <begin position="246"/>
        <end position="398"/>
    </location>
</feature>
<feature type="transmembrane region" description="Helical" evidence="7">
    <location>
        <begin position="477"/>
        <end position="498"/>
    </location>
</feature>
<dbReference type="InterPro" id="IPR046373">
    <property type="entry name" value="Acyl-CoA_Oxase/DH_mid-dom_sf"/>
</dbReference>
<dbReference type="PANTHER" id="PTHR48083:SF28">
    <property type="entry name" value="ACYL-COA DEHYDROGENASE FAMILY PROTEIN (AFU_ORTHOLOGUE AFUA_6G10880)-RELATED"/>
    <property type="match status" value="1"/>
</dbReference>
<evidence type="ECO:0000313" key="11">
    <source>
        <dbReference type="Proteomes" id="UP000185904"/>
    </source>
</evidence>
<comment type="cofactor">
    <cofactor evidence="1 6">
        <name>FAD</name>
        <dbReference type="ChEBI" id="CHEBI:57692"/>
    </cofactor>
</comment>
<dbReference type="Gene3D" id="1.20.140.10">
    <property type="entry name" value="Butyryl-CoA Dehydrogenase, subunit A, domain 3"/>
    <property type="match status" value="1"/>
</dbReference>
<dbReference type="InterPro" id="IPR037069">
    <property type="entry name" value="AcylCoA_DH/ox_N_sf"/>
</dbReference>
<evidence type="ECO:0000259" key="8">
    <source>
        <dbReference type="Pfam" id="PF00441"/>
    </source>
</evidence>
<comment type="similarity">
    <text evidence="2 6">Belongs to the acyl-CoA dehydrogenase family.</text>
</comment>
<keyword evidence="7" id="KW-0812">Transmembrane</keyword>
<dbReference type="Gene3D" id="2.40.110.10">
    <property type="entry name" value="Butyryl-CoA Dehydrogenase, subunit A, domain 2"/>
    <property type="match status" value="1"/>
</dbReference>
<dbReference type="SUPFAM" id="SSF56645">
    <property type="entry name" value="Acyl-CoA dehydrogenase NM domain-like"/>
    <property type="match status" value="1"/>
</dbReference>
<evidence type="ECO:0000256" key="1">
    <source>
        <dbReference type="ARBA" id="ARBA00001974"/>
    </source>
</evidence>
<dbReference type="EMBL" id="LVCJ01000002">
    <property type="protein sequence ID" value="OAL40143.1"/>
    <property type="molecule type" value="Genomic_DNA"/>
</dbReference>
<dbReference type="Gene3D" id="1.10.540.10">
    <property type="entry name" value="Acyl-CoA dehydrogenase/oxidase, N-terminal domain"/>
    <property type="match status" value="1"/>
</dbReference>
<accession>A0A178DFZ9</accession>
<evidence type="ECO:0008006" key="12">
    <source>
        <dbReference type="Google" id="ProtNLM"/>
    </source>
</evidence>
<evidence type="ECO:0000259" key="9">
    <source>
        <dbReference type="Pfam" id="PF02770"/>
    </source>
</evidence>
<evidence type="ECO:0000313" key="10">
    <source>
        <dbReference type="EMBL" id="OAL40143.1"/>
    </source>
</evidence>
<evidence type="ECO:0000256" key="7">
    <source>
        <dbReference type="SAM" id="Phobius"/>
    </source>
</evidence>
<dbReference type="Proteomes" id="UP000185904">
    <property type="component" value="Unassembled WGS sequence"/>
</dbReference>
<dbReference type="SUPFAM" id="SSF47203">
    <property type="entry name" value="Acyl-CoA dehydrogenase C-terminal domain-like"/>
    <property type="match status" value="1"/>
</dbReference>
<dbReference type="AlphaFoldDB" id="A0A178DFZ9"/>
<dbReference type="Pfam" id="PF00441">
    <property type="entry name" value="Acyl-CoA_dh_1"/>
    <property type="match status" value="1"/>
</dbReference>
<dbReference type="InterPro" id="IPR050741">
    <property type="entry name" value="Acyl-CoA_dehydrogenase"/>
</dbReference>
<evidence type="ECO:0000256" key="4">
    <source>
        <dbReference type="ARBA" id="ARBA00022827"/>
    </source>
</evidence>
<keyword evidence="7" id="KW-0472">Membrane</keyword>
<comment type="caution">
    <text evidence="10">The sequence shown here is derived from an EMBL/GenBank/DDBJ whole genome shotgun (WGS) entry which is preliminary data.</text>
</comment>
<dbReference type="RefSeq" id="XP_022505155.1">
    <property type="nucleotide sequence ID" value="XM_022638872.1"/>
</dbReference>
<name>A0A178DFZ9_9EURO</name>
<keyword evidence="7" id="KW-1133">Transmembrane helix</keyword>
<proteinExistence type="inferred from homology"/>
<evidence type="ECO:0000256" key="3">
    <source>
        <dbReference type="ARBA" id="ARBA00022630"/>
    </source>
</evidence>
<dbReference type="GO" id="GO:0003995">
    <property type="term" value="F:acyl-CoA dehydrogenase activity"/>
    <property type="evidence" value="ECO:0007669"/>
    <property type="project" value="TreeGrafter"/>
</dbReference>
<keyword evidence="11" id="KW-1185">Reference proteome</keyword>
<dbReference type="Pfam" id="PF02770">
    <property type="entry name" value="Acyl-CoA_dh_M"/>
    <property type="match status" value="1"/>
</dbReference>
<dbReference type="InterPro" id="IPR006091">
    <property type="entry name" value="Acyl-CoA_Oxase/DH_mid-dom"/>
</dbReference>
<reference evidence="10 11" key="1">
    <citation type="submission" date="2016-03" db="EMBL/GenBank/DDBJ databases">
        <title>The draft genome sequence of Fonsecaea nubica causative agent of cutaneous subcutaneous infection in human host.</title>
        <authorList>
            <person name="Costa F."/>
            <person name="Sybren D.H."/>
            <person name="Raittz R.T."/>
            <person name="Weiss V.A."/>
            <person name="Leao A.C."/>
            <person name="Gomes R."/>
            <person name="De Souza E.M."/>
            <person name="Pedrosa F.O."/>
            <person name="Steffens M.B."/>
            <person name="Bombassaro A."/>
            <person name="Tadra-Sfeir M.Z."/>
            <person name="Moreno L.F."/>
            <person name="Najafzadeh M.J."/>
            <person name="Felipe M.S."/>
            <person name="Teixeira M."/>
            <person name="Sun J."/>
            <person name="Xi L."/>
            <person name="Castro M.A."/>
            <person name="Vicente V.A."/>
        </authorList>
    </citation>
    <scope>NUCLEOTIDE SEQUENCE [LARGE SCALE GENOMIC DNA]</scope>
    <source>
        <strain evidence="10 11">CBS 269.64</strain>
    </source>
</reference>
<evidence type="ECO:0000256" key="2">
    <source>
        <dbReference type="ARBA" id="ARBA00009347"/>
    </source>
</evidence>
<keyword evidence="3 6" id="KW-0285">Flavoprotein</keyword>